<dbReference type="GO" id="GO:0000272">
    <property type="term" value="P:polysaccharide catabolic process"/>
    <property type="evidence" value="ECO:0007669"/>
    <property type="project" value="InterPro"/>
</dbReference>
<evidence type="ECO:0000256" key="1">
    <source>
        <dbReference type="ARBA" id="ARBA00022801"/>
    </source>
</evidence>
<dbReference type="EMBL" id="CP033932">
    <property type="protein sequence ID" value="AZB25848.1"/>
    <property type="molecule type" value="Genomic_DNA"/>
</dbReference>
<accession>A0A3G6T9G8</accession>
<dbReference type="RefSeq" id="WP_123870799.1">
    <property type="nucleotide sequence ID" value="NZ_CP033932.1"/>
</dbReference>
<dbReference type="InterPro" id="IPR000772">
    <property type="entry name" value="Ricin_B_lectin"/>
</dbReference>
<evidence type="ECO:0000313" key="7">
    <source>
        <dbReference type="Proteomes" id="UP000271193"/>
    </source>
</evidence>
<dbReference type="Proteomes" id="UP000271193">
    <property type="component" value="Chromosome"/>
</dbReference>
<dbReference type="KEGG" id="cben:EG339_15250"/>
<dbReference type="CDD" id="cd00161">
    <property type="entry name" value="beta-trefoil_Ricin-like"/>
    <property type="match status" value="1"/>
</dbReference>
<dbReference type="SUPFAM" id="SSF50370">
    <property type="entry name" value="Ricin B-like lectins"/>
    <property type="match status" value="1"/>
</dbReference>
<evidence type="ECO:0000259" key="5">
    <source>
        <dbReference type="Pfam" id="PF14200"/>
    </source>
</evidence>
<dbReference type="InterPro" id="IPR001547">
    <property type="entry name" value="Glyco_hydro_5"/>
</dbReference>
<feature type="domain" description="Ricin B lectin" evidence="5">
    <location>
        <begin position="430"/>
        <end position="511"/>
    </location>
</feature>
<organism evidence="6 7">
    <name type="scientific">Chryseobacterium bernardetii</name>
    <dbReference type="NCBI Taxonomy" id="1241978"/>
    <lineage>
        <taxon>Bacteria</taxon>
        <taxon>Pseudomonadati</taxon>
        <taxon>Bacteroidota</taxon>
        <taxon>Flavobacteriia</taxon>
        <taxon>Flavobacteriales</taxon>
        <taxon>Weeksellaceae</taxon>
        <taxon>Chryseobacterium group</taxon>
        <taxon>Chryseobacterium</taxon>
    </lineage>
</organism>
<dbReference type="GO" id="GO:0004553">
    <property type="term" value="F:hydrolase activity, hydrolyzing O-glycosyl compounds"/>
    <property type="evidence" value="ECO:0007669"/>
    <property type="project" value="InterPro"/>
</dbReference>
<dbReference type="Gene3D" id="3.20.20.80">
    <property type="entry name" value="Glycosidases"/>
    <property type="match status" value="1"/>
</dbReference>
<evidence type="ECO:0000259" key="4">
    <source>
        <dbReference type="Pfam" id="PF00150"/>
    </source>
</evidence>
<dbReference type="SUPFAM" id="SSF51445">
    <property type="entry name" value="(Trans)glycosidases"/>
    <property type="match status" value="1"/>
</dbReference>
<dbReference type="PROSITE" id="PS50231">
    <property type="entry name" value="RICIN_B_LECTIN"/>
    <property type="match status" value="1"/>
</dbReference>
<proteinExistence type="inferred from homology"/>
<evidence type="ECO:0000256" key="3">
    <source>
        <dbReference type="RuleBase" id="RU361153"/>
    </source>
</evidence>
<reference evidence="7" key="1">
    <citation type="submission" date="2018-11" db="EMBL/GenBank/DDBJ databases">
        <title>Proposal to divide the Flavobacteriaceae and reorganize its genera based on Amino Acid Identity values calculated from whole genome sequences.</title>
        <authorList>
            <person name="Nicholson A.C."/>
            <person name="Gulvik C.A."/>
            <person name="Whitney A.M."/>
            <person name="Humrighouse B.W."/>
            <person name="Bell M."/>
            <person name="Holmes B."/>
            <person name="Steigerwalt A.G."/>
            <person name="Villarma A."/>
            <person name="Sheth M."/>
            <person name="Batra D."/>
            <person name="Pryor J."/>
            <person name="Bernardet J.-F."/>
            <person name="Hugo C."/>
            <person name="Kampfer P."/>
            <person name="Newman J."/>
            <person name="McQuiston J.R."/>
        </authorList>
    </citation>
    <scope>NUCLEOTIDE SEQUENCE [LARGE SCALE GENOMIC DNA]</scope>
    <source>
        <strain evidence="7">G0229</strain>
    </source>
</reference>
<dbReference type="GeneID" id="99066167"/>
<protein>
    <submittedName>
        <fullName evidence="6">Carbohydrate-binding protein</fullName>
    </submittedName>
</protein>
<evidence type="ECO:0000313" key="6">
    <source>
        <dbReference type="EMBL" id="AZB25848.1"/>
    </source>
</evidence>
<dbReference type="Pfam" id="PF14200">
    <property type="entry name" value="RicinB_lectin_2"/>
    <property type="match status" value="1"/>
</dbReference>
<dbReference type="AlphaFoldDB" id="A0A3G6T9G8"/>
<comment type="similarity">
    <text evidence="3">Belongs to the glycosyl hydrolase 5 (cellulase A) family.</text>
</comment>
<keyword evidence="2 3" id="KW-0326">Glycosidase</keyword>
<keyword evidence="1 3" id="KW-0378">Hydrolase</keyword>
<dbReference type="PROSITE" id="PS00659">
    <property type="entry name" value="GLYCOSYL_HYDROL_F5"/>
    <property type="match status" value="1"/>
</dbReference>
<dbReference type="Pfam" id="PF00150">
    <property type="entry name" value="Cellulase"/>
    <property type="match status" value="1"/>
</dbReference>
<dbReference type="Gene3D" id="2.80.10.50">
    <property type="match status" value="3"/>
</dbReference>
<name>A0A3G6T9G8_9FLAO</name>
<evidence type="ECO:0000256" key="2">
    <source>
        <dbReference type="ARBA" id="ARBA00023295"/>
    </source>
</evidence>
<dbReference type="InterPro" id="IPR017853">
    <property type="entry name" value="GH"/>
</dbReference>
<dbReference type="InterPro" id="IPR018087">
    <property type="entry name" value="Glyco_hydro_5_CS"/>
</dbReference>
<dbReference type="InterPro" id="IPR035992">
    <property type="entry name" value="Ricin_B-like_lectins"/>
</dbReference>
<feature type="domain" description="Glycoside hydrolase family 5" evidence="4">
    <location>
        <begin position="103"/>
        <end position="310"/>
    </location>
</feature>
<keyword evidence="7" id="KW-1185">Reference proteome</keyword>
<sequence>MKTNKMWLLLAFLLTILFNCSRIEEKTLLEESERSLGSNAATSADALALATTPPLHVGGKFLKDPCGNNVVLHGVAITPSPWFNGCQYGSSSGYCTWDNYNVQGALNYNKSVMDKLSSSADGWYLNYIRLHIDPYWTNDPGPAIPENDISRFNYNRLVTYTDQVIIPLINHARSRGMYVILRPPGVCPSRIAVNDAYHSYLKRVWTFLSQHPGLKNADNVMFELANEPVEILGTNGTWGTTGNEHFAALKNFFQPLVNIIRNNGANNVCWVPGTGWQSHYQGYVNNQITGGNIGYAVHIYPGYWGGVNNYQSFQNAWNINVKPVADIAPIAITETDWAPQGYGTFGIGTTGTAGGNGFGANLKYIVDQAGNVSWNVLAPDNLLHKGDPNAGTAYNNDWEACAAPVKQWFQQYASSNYPVSNCNTTSSLVNNGIYEIEFQTDVNKVLDLKSGEDANGAVLRPWTRNGAAAQRWVAIDAGNGYWRFVSKASASNRCIDLASNSNALGTAIRLWQSYSNDAQSWQVVAASNGYYKILSKVDPTRGWDIPNCTMDGNSNLHLWDYYGTSCQLFKFKYIGMN</sequence>
<gene>
    <name evidence="6" type="ORF">EG339_15250</name>
</gene>